<feature type="chain" id="PRO_5014779295" evidence="2">
    <location>
        <begin position="26"/>
        <end position="151"/>
    </location>
</feature>
<feature type="region of interest" description="Disordered" evidence="1">
    <location>
        <begin position="75"/>
        <end position="100"/>
    </location>
</feature>
<reference evidence="3" key="1">
    <citation type="submission" date="2018-01" db="EMBL/GenBank/DDBJ databases">
        <title>An insight into the sialome of Amazonian anophelines.</title>
        <authorList>
            <person name="Ribeiro J.M."/>
            <person name="Scarpassa V."/>
            <person name="Calvo E."/>
        </authorList>
    </citation>
    <scope>NUCLEOTIDE SEQUENCE</scope>
</reference>
<sequence>MHLGTCRVLALLLLFGLPLTVQVQCLTVPPNEPIEEHTDECETQGRNVDVVPEQLLIVQLAVASLTAFFRPHQTRTVDDPTIDDRSGNEREQANHHEDQSLGERFVLLRDTAIVHQQITDPAGRTEAVDDTGDDGEKVESEGTALNARTRH</sequence>
<proteinExistence type="predicted"/>
<dbReference type="AlphaFoldDB" id="A0A2M4DH40"/>
<evidence type="ECO:0000256" key="2">
    <source>
        <dbReference type="SAM" id="SignalP"/>
    </source>
</evidence>
<evidence type="ECO:0000256" key="1">
    <source>
        <dbReference type="SAM" id="MobiDB-lite"/>
    </source>
</evidence>
<name>A0A2M4DH40_ANODA</name>
<organism evidence="3">
    <name type="scientific">Anopheles darlingi</name>
    <name type="common">Mosquito</name>
    <dbReference type="NCBI Taxonomy" id="43151"/>
    <lineage>
        <taxon>Eukaryota</taxon>
        <taxon>Metazoa</taxon>
        <taxon>Ecdysozoa</taxon>
        <taxon>Arthropoda</taxon>
        <taxon>Hexapoda</taxon>
        <taxon>Insecta</taxon>
        <taxon>Pterygota</taxon>
        <taxon>Neoptera</taxon>
        <taxon>Endopterygota</taxon>
        <taxon>Diptera</taxon>
        <taxon>Nematocera</taxon>
        <taxon>Culicoidea</taxon>
        <taxon>Culicidae</taxon>
        <taxon>Anophelinae</taxon>
        <taxon>Anopheles</taxon>
    </lineage>
</organism>
<keyword evidence="2" id="KW-0732">Signal</keyword>
<accession>A0A2M4DH40</accession>
<evidence type="ECO:0000313" key="3">
    <source>
        <dbReference type="EMBL" id="MBW76882.1"/>
    </source>
</evidence>
<feature type="signal peptide" evidence="2">
    <location>
        <begin position="1"/>
        <end position="25"/>
    </location>
</feature>
<feature type="region of interest" description="Disordered" evidence="1">
    <location>
        <begin position="117"/>
        <end position="151"/>
    </location>
</feature>
<dbReference type="EMBL" id="GGFL01012704">
    <property type="protein sequence ID" value="MBW76882.1"/>
    <property type="molecule type" value="Transcribed_RNA"/>
</dbReference>
<protein>
    <submittedName>
        <fullName evidence="3">Putative secreted protein</fullName>
    </submittedName>
</protein>